<dbReference type="Proteomes" id="UP000695562">
    <property type="component" value="Unassembled WGS sequence"/>
</dbReference>
<dbReference type="InterPro" id="IPR043926">
    <property type="entry name" value="ABCG_dom"/>
</dbReference>
<dbReference type="GO" id="GO:0140359">
    <property type="term" value="F:ABC-type transporter activity"/>
    <property type="evidence" value="ECO:0007669"/>
    <property type="project" value="InterPro"/>
</dbReference>
<keyword evidence="7 8" id="KW-0472">Membrane</keyword>
<dbReference type="GO" id="GO:0005524">
    <property type="term" value="F:ATP binding"/>
    <property type="evidence" value="ECO:0007669"/>
    <property type="project" value="UniProtKB-KW"/>
</dbReference>
<evidence type="ECO:0000256" key="7">
    <source>
        <dbReference type="ARBA" id="ARBA00023136"/>
    </source>
</evidence>
<dbReference type="PROSITE" id="PS00211">
    <property type="entry name" value="ABC_TRANSPORTER_1"/>
    <property type="match status" value="1"/>
</dbReference>
<feature type="transmembrane region" description="Helical" evidence="8">
    <location>
        <begin position="603"/>
        <end position="625"/>
    </location>
</feature>
<gene>
    <name evidence="10" type="ORF">CYY_009676</name>
</gene>
<proteinExistence type="predicted"/>
<dbReference type="PANTHER" id="PTHR48041:SF87">
    <property type="entry name" value="ABC TRANSPORTER G FAMILY MEMBER 12-RELATED"/>
    <property type="match status" value="1"/>
</dbReference>
<dbReference type="GO" id="GO:0031152">
    <property type="term" value="P:aggregation involved in sorocarp development"/>
    <property type="evidence" value="ECO:0007669"/>
    <property type="project" value="UniProtKB-ARBA"/>
</dbReference>
<reference evidence="10" key="1">
    <citation type="submission" date="2020-01" db="EMBL/GenBank/DDBJ databases">
        <title>Development of genomics and gene disruption for Polysphondylium violaceum indicates a role for the polyketide synthase stlB in stalk morphogenesis.</title>
        <authorList>
            <person name="Narita B."/>
            <person name="Kawabe Y."/>
            <person name="Kin K."/>
            <person name="Saito T."/>
            <person name="Gibbs R."/>
            <person name="Kuspa A."/>
            <person name="Muzny D."/>
            <person name="Queller D."/>
            <person name="Richards S."/>
            <person name="Strassman J."/>
            <person name="Sucgang R."/>
            <person name="Worley K."/>
            <person name="Schaap P."/>
        </authorList>
    </citation>
    <scope>NUCLEOTIDE SEQUENCE</scope>
    <source>
        <strain evidence="10">QSvi11</strain>
    </source>
</reference>
<dbReference type="OrthoDB" id="26425at2759"/>
<dbReference type="Pfam" id="PF01061">
    <property type="entry name" value="ABC2_membrane"/>
    <property type="match status" value="1"/>
</dbReference>
<evidence type="ECO:0000256" key="3">
    <source>
        <dbReference type="ARBA" id="ARBA00022692"/>
    </source>
</evidence>
<dbReference type="SUPFAM" id="SSF52540">
    <property type="entry name" value="P-loop containing nucleoside triphosphate hydrolases"/>
    <property type="match status" value="1"/>
</dbReference>
<feature type="transmembrane region" description="Helical" evidence="8">
    <location>
        <begin position="409"/>
        <end position="432"/>
    </location>
</feature>
<evidence type="ECO:0000256" key="6">
    <source>
        <dbReference type="ARBA" id="ARBA00022989"/>
    </source>
</evidence>
<feature type="transmembrane region" description="Helical" evidence="8">
    <location>
        <begin position="378"/>
        <end position="403"/>
    </location>
</feature>
<dbReference type="AlphaFoldDB" id="A0A8J4PL32"/>
<keyword evidence="2" id="KW-0813">Transport</keyword>
<feature type="transmembrane region" description="Helical" evidence="8">
    <location>
        <begin position="452"/>
        <end position="479"/>
    </location>
</feature>
<keyword evidence="3 8" id="KW-0812">Transmembrane</keyword>
<evidence type="ECO:0000313" key="10">
    <source>
        <dbReference type="EMBL" id="KAF2069007.1"/>
    </source>
</evidence>
<dbReference type="GO" id="GO:0016020">
    <property type="term" value="C:membrane"/>
    <property type="evidence" value="ECO:0007669"/>
    <property type="project" value="UniProtKB-SubCell"/>
</dbReference>
<comment type="caution">
    <text evidence="10">The sequence shown here is derived from an EMBL/GenBank/DDBJ whole genome shotgun (WGS) entry which is preliminary data.</text>
</comment>
<dbReference type="InterPro" id="IPR050352">
    <property type="entry name" value="ABCG_transporters"/>
</dbReference>
<comment type="subcellular location">
    <subcellularLocation>
        <location evidence="1">Membrane</location>
        <topology evidence="1">Multi-pass membrane protein</topology>
    </subcellularLocation>
</comment>
<dbReference type="InterPro" id="IPR003593">
    <property type="entry name" value="AAA+_ATPase"/>
</dbReference>
<keyword evidence="6 8" id="KW-1133">Transmembrane helix</keyword>
<evidence type="ECO:0000256" key="1">
    <source>
        <dbReference type="ARBA" id="ARBA00004141"/>
    </source>
</evidence>
<evidence type="ECO:0000256" key="8">
    <source>
        <dbReference type="SAM" id="Phobius"/>
    </source>
</evidence>
<keyword evidence="5" id="KW-0067">ATP-binding</keyword>
<feature type="domain" description="ABC transporter" evidence="9">
    <location>
        <begin position="35"/>
        <end position="301"/>
    </location>
</feature>
<evidence type="ECO:0000256" key="5">
    <source>
        <dbReference type="ARBA" id="ARBA00022840"/>
    </source>
</evidence>
<keyword evidence="11" id="KW-1185">Reference proteome</keyword>
<dbReference type="Gene3D" id="3.40.50.300">
    <property type="entry name" value="P-loop containing nucleotide triphosphate hydrolases"/>
    <property type="match status" value="1"/>
</dbReference>
<evidence type="ECO:0000313" key="11">
    <source>
        <dbReference type="Proteomes" id="UP000695562"/>
    </source>
</evidence>
<dbReference type="GO" id="GO:0016887">
    <property type="term" value="F:ATP hydrolysis activity"/>
    <property type="evidence" value="ECO:0007669"/>
    <property type="project" value="InterPro"/>
</dbReference>
<sequence>MMINNNNKVDDMIELGSMGTTQRANSFDTFKGVQLTFKNITYTVPNKKYQKQLQKQKKGELEAGQKVEKELTILKNISGNIEKGEFVALMGPSGSGKSTLLDILAQRKSGTVTGQLLVNGKEIGDNYKKICSYVTQEDTLLQTATVFETLKFYADLRLPSYYTEEQKIARVDQVLDDIGLSKKRDSKIGGVLPGGIVLKALSGGEKRRVSIGCGLVTNPSLIFLDEPTSGLDSVTALSIMKTVLQLTKRGVTVVCSIHQPRPEIWSLFNKVMLVLKGKLVFSGTDAQLNSYFEDLGYPCPHNTNPADFYLDSAVELADSPRYDEVCEKWQHYWETEGCRDVALPELTFEKPQSISQFYMYNVLLRRAARDFVRNSGNFFARSFTGIAIGLLFGACFGGLGIGQGDIQKIAGVIFFLVSSLNLTPFTAIAIFISQRALFNAERAAKIYNTVPYYLATMTMEFIVIFTVAFLCTGVTYAIAHLRWNFARFLYAMLIYFLVHALSDFIIVGLSNAMPKMDIVFSIGSGVSVIYQLFAGFFVPVDQLPKAFGWLYRLNPLHYSVAALMVNEFEDRQLECPETGLCQFPTGQDVLVAYGVDGWTRGTAFAVVLSWTMLFFVLSCVALGTLNKEKR</sequence>
<dbReference type="InterPro" id="IPR013525">
    <property type="entry name" value="ABC2_TM"/>
</dbReference>
<dbReference type="SMART" id="SM00382">
    <property type="entry name" value="AAA"/>
    <property type="match status" value="1"/>
</dbReference>
<evidence type="ECO:0000256" key="2">
    <source>
        <dbReference type="ARBA" id="ARBA00022448"/>
    </source>
</evidence>
<dbReference type="Pfam" id="PF19055">
    <property type="entry name" value="ABC2_membrane_7"/>
    <property type="match status" value="1"/>
</dbReference>
<evidence type="ECO:0000259" key="9">
    <source>
        <dbReference type="PROSITE" id="PS50893"/>
    </source>
</evidence>
<dbReference type="PROSITE" id="PS50893">
    <property type="entry name" value="ABC_TRANSPORTER_2"/>
    <property type="match status" value="1"/>
</dbReference>
<dbReference type="InterPro" id="IPR017871">
    <property type="entry name" value="ABC_transporter-like_CS"/>
</dbReference>
<dbReference type="CDD" id="cd03213">
    <property type="entry name" value="ABCG_EPDR"/>
    <property type="match status" value="1"/>
</dbReference>
<feature type="transmembrane region" description="Helical" evidence="8">
    <location>
        <begin position="485"/>
        <end position="506"/>
    </location>
</feature>
<dbReference type="FunFam" id="3.40.50.300:FF:002300">
    <property type="entry name" value="ABC transporter G family protein"/>
    <property type="match status" value="1"/>
</dbReference>
<dbReference type="GO" id="GO:0031288">
    <property type="term" value="P:sorocarp morphogenesis"/>
    <property type="evidence" value="ECO:0007669"/>
    <property type="project" value="UniProtKB-ARBA"/>
</dbReference>
<feature type="transmembrane region" description="Helical" evidence="8">
    <location>
        <begin position="518"/>
        <end position="540"/>
    </location>
</feature>
<dbReference type="InterPro" id="IPR003439">
    <property type="entry name" value="ABC_transporter-like_ATP-bd"/>
</dbReference>
<protein>
    <recommendedName>
        <fullName evidence="9">ABC transporter domain-containing protein</fullName>
    </recommendedName>
</protein>
<organism evidence="10 11">
    <name type="scientific">Polysphondylium violaceum</name>
    <dbReference type="NCBI Taxonomy" id="133409"/>
    <lineage>
        <taxon>Eukaryota</taxon>
        <taxon>Amoebozoa</taxon>
        <taxon>Evosea</taxon>
        <taxon>Eumycetozoa</taxon>
        <taxon>Dictyostelia</taxon>
        <taxon>Dictyosteliales</taxon>
        <taxon>Dictyosteliaceae</taxon>
        <taxon>Polysphondylium</taxon>
    </lineage>
</organism>
<dbReference type="InterPro" id="IPR027417">
    <property type="entry name" value="P-loop_NTPase"/>
</dbReference>
<accession>A0A8J4PL32</accession>
<dbReference type="PANTHER" id="PTHR48041">
    <property type="entry name" value="ABC TRANSPORTER G FAMILY MEMBER 28"/>
    <property type="match status" value="1"/>
</dbReference>
<evidence type="ECO:0000256" key="4">
    <source>
        <dbReference type="ARBA" id="ARBA00022741"/>
    </source>
</evidence>
<dbReference type="EMBL" id="AJWJ01000774">
    <property type="protein sequence ID" value="KAF2069007.1"/>
    <property type="molecule type" value="Genomic_DNA"/>
</dbReference>
<name>A0A8J4PL32_9MYCE</name>
<keyword evidence="4" id="KW-0547">Nucleotide-binding</keyword>
<dbReference type="Pfam" id="PF00005">
    <property type="entry name" value="ABC_tran"/>
    <property type="match status" value="1"/>
</dbReference>